<gene>
    <name evidence="3" type="ORF">HOLleu_23476</name>
</gene>
<feature type="compositionally biased region" description="Polar residues" evidence="1">
    <location>
        <begin position="179"/>
        <end position="190"/>
    </location>
</feature>
<keyword evidence="2" id="KW-1133">Transmembrane helix</keyword>
<evidence type="ECO:0000256" key="2">
    <source>
        <dbReference type="SAM" id="Phobius"/>
    </source>
</evidence>
<keyword evidence="2" id="KW-0472">Membrane</keyword>
<evidence type="ECO:0000313" key="4">
    <source>
        <dbReference type="Proteomes" id="UP001152320"/>
    </source>
</evidence>
<feature type="transmembrane region" description="Helical" evidence="2">
    <location>
        <begin position="142"/>
        <end position="163"/>
    </location>
</feature>
<feature type="region of interest" description="Disordered" evidence="1">
    <location>
        <begin position="179"/>
        <end position="214"/>
    </location>
</feature>
<keyword evidence="4" id="KW-1185">Reference proteome</keyword>
<reference evidence="3" key="1">
    <citation type="submission" date="2021-10" db="EMBL/GenBank/DDBJ databases">
        <title>Tropical sea cucumber genome reveals ecological adaptation and Cuvierian tubules defense mechanism.</title>
        <authorList>
            <person name="Chen T."/>
        </authorList>
    </citation>
    <scope>NUCLEOTIDE SEQUENCE</scope>
    <source>
        <strain evidence="3">Nanhai2018</strain>
        <tissue evidence="3">Muscle</tissue>
    </source>
</reference>
<organism evidence="3 4">
    <name type="scientific">Holothuria leucospilota</name>
    <name type="common">Black long sea cucumber</name>
    <name type="synonym">Mertensiothuria leucospilota</name>
    <dbReference type="NCBI Taxonomy" id="206669"/>
    <lineage>
        <taxon>Eukaryota</taxon>
        <taxon>Metazoa</taxon>
        <taxon>Echinodermata</taxon>
        <taxon>Eleutherozoa</taxon>
        <taxon>Echinozoa</taxon>
        <taxon>Holothuroidea</taxon>
        <taxon>Aspidochirotacea</taxon>
        <taxon>Aspidochirotida</taxon>
        <taxon>Holothuriidae</taxon>
        <taxon>Holothuria</taxon>
    </lineage>
</organism>
<proteinExistence type="predicted"/>
<keyword evidence="2" id="KW-0812">Transmembrane</keyword>
<dbReference type="AlphaFoldDB" id="A0A9Q1BU97"/>
<protein>
    <submittedName>
        <fullName evidence="3">Uncharacterized protein</fullName>
    </submittedName>
</protein>
<dbReference type="Proteomes" id="UP001152320">
    <property type="component" value="Chromosome 11"/>
</dbReference>
<evidence type="ECO:0000256" key="1">
    <source>
        <dbReference type="SAM" id="MobiDB-lite"/>
    </source>
</evidence>
<evidence type="ECO:0000313" key="3">
    <source>
        <dbReference type="EMBL" id="KAJ8033288.1"/>
    </source>
</evidence>
<dbReference type="EMBL" id="JAIZAY010000011">
    <property type="protein sequence ID" value="KAJ8033288.1"/>
    <property type="molecule type" value="Genomic_DNA"/>
</dbReference>
<comment type="caution">
    <text evidence="3">The sequence shown here is derived from an EMBL/GenBank/DDBJ whole genome shotgun (WGS) entry which is preliminary data.</text>
</comment>
<name>A0A9Q1BU97_HOLLE</name>
<sequence length="435" mass="49359">MPCLSKLEQPIEAVFQVSYQNPDSDPLTWSIDEKRSSDCREDQSAATYFNHECDTALEQTPVLDLESETIVVSNFDPMMLYRLEIQQSTGHFRSPSIFCLMNVTFRSKPIGAVTGTSTTEVRTTGIDNMTTHEEKTQNSFQIWLIFFIIAIVVIGICAGAVFIRQRKLQEYQSDSVINSRQVDRQSNQMQDNKKSHEDAISNPTNGEGFLNKKDEEYHPYDEIDVKVPRNSEMIYNSAYESAQTNIDMVYNCAYESGETNSAMVNNCAYKSEETNKGMVKYRVGESVETNFDKGNKCANESVGANNNMVNNCVDESKETNIDMVNNCTYASEETNMGRVNNFVYERNETKSGKVNNCGYESVDTNIDMAYKCAFGSEEINISRVYNCAHESEETSRGKVNNCDTVEENIEMDDNCAYEIEEKNDHMVYNCAYESD</sequence>
<accession>A0A9Q1BU97</accession>